<evidence type="ECO:0000256" key="1">
    <source>
        <dbReference type="SAM" id="SignalP"/>
    </source>
</evidence>
<dbReference type="Proteomes" id="UP001499863">
    <property type="component" value="Unassembled WGS sequence"/>
</dbReference>
<sequence length="179" mass="18740">MKRMKQAAALAIALGLALVPLSASTAQAAGPATHKGMTWQTLATGPEGTVQVGGFAHSTSSDPYNGDTLPSVSLPVLCINVDGSPAPDGISIDFYTGWAGGTVALSQPVKGSRLNSQAAANSICQASFGIGWRQAEFHDGRYGPNLEYIGGWSFWAYGNIAPNARFWTAINDQQANPWN</sequence>
<gene>
    <name evidence="2" type="ORF">GCM10009639_68990</name>
</gene>
<keyword evidence="1" id="KW-0732">Signal</keyword>
<proteinExistence type="predicted"/>
<keyword evidence="3" id="KW-1185">Reference proteome</keyword>
<reference evidence="2 3" key="1">
    <citation type="journal article" date="2019" name="Int. J. Syst. Evol. Microbiol.">
        <title>The Global Catalogue of Microorganisms (GCM) 10K type strain sequencing project: providing services to taxonomists for standard genome sequencing and annotation.</title>
        <authorList>
            <consortium name="The Broad Institute Genomics Platform"/>
            <consortium name="The Broad Institute Genome Sequencing Center for Infectious Disease"/>
            <person name="Wu L."/>
            <person name="Ma J."/>
        </authorList>
    </citation>
    <scope>NUCLEOTIDE SEQUENCE [LARGE SCALE GENOMIC DNA]</scope>
    <source>
        <strain evidence="2 3">JCM 12393</strain>
    </source>
</reference>
<feature type="signal peptide" evidence="1">
    <location>
        <begin position="1"/>
        <end position="28"/>
    </location>
</feature>
<feature type="chain" id="PRO_5046647230" description="Flagellar hook-length control protein" evidence="1">
    <location>
        <begin position="29"/>
        <end position="179"/>
    </location>
</feature>
<evidence type="ECO:0000313" key="2">
    <source>
        <dbReference type="EMBL" id="GAA1415092.1"/>
    </source>
</evidence>
<organism evidence="2 3">
    <name type="scientific">Kitasatospora putterlickiae</name>
    <dbReference type="NCBI Taxonomy" id="221725"/>
    <lineage>
        <taxon>Bacteria</taxon>
        <taxon>Bacillati</taxon>
        <taxon>Actinomycetota</taxon>
        <taxon>Actinomycetes</taxon>
        <taxon>Kitasatosporales</taxon>
        <taxon>Streptomycetaceae</taxon>
        <taxon>Kitasatospora</taxon>
    </lineage>
</organism>
<dbReference type="EMBL" id="BAAAKJ010000510">
    <property type="protein sequence ID" value="GAA1415092.1"/>
    <property type="molecule type" value="Genomic_DNA"/>
</dbReference>
<evidence type="ECO:0008006" key="4">
    <source>
        <dbReference type="Google" id="ProtNLM"/>
    </source>
</evidence>
<protein>
    <recommendedName>
        <fullName evidence="4">Flagellar hook-length control protein</fullName>
    </recommendedName>
</protein>
<name>A0ABN1YKX7_9ACTN</name>
<dbReference type="RefSeq" id="WP_344345535.1">
    <property type="nucleotide sequence ID" value="NZ_BAAAKJ010000510.1"/>
</dbReference>
<evidence type="ECO:0000313" key="3">
    <source>
        <dbReference type="Proteomes" id="UP001499863"/>
    </source>
</evidence>
<comment type="caution">
    <text evidence="2">The sequence shown here is derived from an EMBL/GenBank/DDBJ whole genome shotgun (WGS) entry which is preliminary data.</text>
</comment>
<accession>A0ABN1YKX7</accession>